<keyword evidence="8" id="KW-1185">Reference proteome</keyword>
<evidence type="ECO:0000256" key="3">
    <source>
        <dbReference type="ARBA" id="ARBA00022989"/>
    </source>
</evidence>
<keyword evidence="3 5" id="KW-1133">Transmembrane helix</keyword>
<evidence type="ECO:0000256" key="4">
    <source>
        <dbReference type="ARBA" id="ARBA00023136"/>
    </source>
</evidence>
<name>A0A9W8HMQ7_9FUNG</name>
<accession>A0A9W8HMQ7</accession>
<dbReference type="GO" id="GO:0000139">
    <property type="term" value="C:Golgi membrane"/>
    <property type="evidence" value="ECO:0007669"/>
    <property type="project" value="UniProtKB-SubCell"/>
</dbReference>
<evidence type="ECO:0000313" key="8">
    <source>
        <dbReference type="Proteomes" id="UP001140094"/>
    </source>
</evidence>
<feature type="compositionally biased region" description="Polar residues" evidence="6">
    <location>
        <begin position="204"/>
        <end position="215"/>
    </location>
</feature>
<keyword evidence="5" id="KW-0333">Golgi apparatus</keyword>
<reference evidence="7" key="1">
    <citation type="submission" date="2022-07" db="EMBL/GenBank/DDBJ databases">
        <title>Phylogenomic reconstructions and comparative analyses of Kickxellomycotina fungi.</title>
        <authorList>
            <person name="Reynolds N.K."/>
            <person name="Stajich J.E."/>
            <person name="Barry K."/>
            <person name="Grigoriev I.V."/>
            <person name="Crous P."/>
            <person name="Smith M.E."/>
        </authorList>
    </citation>
    <scope>NUCLEOTIDE SEQUENCE</scope>
    <source>
        <strain evidence="7">NRRL 1565</strain>
    </source>
</reference>
<dbReference type="GO" id="GO:0005789">
    <property type="term" value="C:endoplasmic reticulum membrane"/>
    <property type="evidence" value="ECO:0007669"/>
    <property type="project" value="UniProtKB-SubCell"/>
</dbReference>
<evidence type="ECO:0000313" key="7">
    <source>
        <dbReference type="EMBL" id="KAJ2788765.1"/>
    </source>
</evidence>
<keyword evidence="2 5" id="KW-0812">Transmembrane</keyword>
<keyword evidence="4 5" id="KW-0472">Membrane</keyword>
<dbReference type="AlphaFoldDB" id="A0A9W8HMQ7"/>
<dbReference type="PANTHER" id="PTHR11132">
    <property type="entry name" value="SOLUTE CARRIER FAMILY 35"/>
    <property type="match status" value="1"/>
</dbReference>
<evidence type="ECO:0000256" key="1">
    <source>
        <dbReference type="ARBA" id="ARBA00004141"/>
    </source>
</evidence>
<comment type="subunit">
    <text evidence="5">Homooligomer.</text>
</comment>
<keyword evidence="5" id="KW-0762">Sugar transport</keyword>
<dbReference type="Proteomes" id="UP001140094">
    <property type="component" value="Unassembled WGS sequence"/>
</dbReference>
<gene>
    <name evidence="7" type="ORF">H4R20_007309</name>
</gene>
<feature type="region of interest" description="Disordered" evidence="6">
    <location>
        <begin position="149"/>
        <end position="215"/>
    </location>
</feature>
<dbReference type="EMBL" id="JANBUO010004004">
    <property type="protein sequence ID" value="KAJ2788765.1"/>
    <property type="molecule type" value="Genomic_DNA"/>
</dbReference>
<dbReference type="GO" id="GO:0030659">
    <property type="term" value="C:cytoplasmic vesicle membrane"/>
    <property type="evidence" value="ECO:0007669"/>
    <property type="project" value="UniProtKB-SubCell"/>
</dbReference>
<dbReference type="OrthoDB" id="18894at2759"/>
<keyword evidence="5" id="KW-0813">Transport</keyword>
<evidence type="ECO:0000256" key="2">
    <source>
        <dbReference type="ARBA" id="ARBA00022692"/>
    </source>
</evidence>
<evidence type="ECO:0000256" key="6">
    <source>
        <dbReference type="SAM" id="MobiDB-lite"/>
    </source>
</evidence>
<organism evidence="7 8">
    <name type="scientific">Coemansia guatemalensis</name>
    <dbReference type="NCBI Taxonomy" id="2761395"/>
    <lineage>
        <taxon>Eukaryota</taxon>
        <taxon>Fungi</taxon>
        <taxon>Fungi incertae sedis</taxon>
        <taxon>Zoopagomycota</taxon>
        <taxon>Kickxellomycotina</taxon>
        <taxon>Kickxellomycetes</taxon>
        <taxon>Kickxellales</taxon>
        <taxon>Kickxellaceae</taxon>
        <taxon>Coemansia</taxon>
    </lineage>
</organism>
<comment type="subcellular location">
    <subcellularLocation>
        <location evidence="5">Golgi apparatus membrane</location>
        <topology evidence="5">Multi-pass membrane protein</topology>
    </subcellularLocation>
    <subcellularLocation>
        <location evidence="5">Cytoplasmic vesicle membrane</location>
        <topology evidence="5">Multi-pass membrane protein</topology>
    </subcellularLocation>
    <subcellularLocation>
        <location evidence="5">Endoplasmic reticulum membrane</location>
        <topology evidence="5">Multi-pass membrane protein</topology>
    </subcellularLocation>
    <subcellularLocation>
        <location evidence="1">Membrane</location>
        <topology evidence="1">Multi-pass membrane protein</topology>
    </subcellularLocation>
</comment>
<keyword evidence="5" id="KW-0256">Endoplasmic reticulum</keyword>
<protein>
    <recommendedName>
        <fullName evidence="5">GDP-mannose transporter</fullName>
        <shortName evidence="5">GMT</shortName>
    </recommendedName>
</protein>
<comment type="similarity">
    <text evidence="5">Belongs to the TPT transporter family. SLC35D subfamily.</text>
</comment>
<keyword evidence="5" id="KW-0968">Cytoplasmic vesicle</keyword>
<dbReference type="InterPro" id="IPR050186">
    <property type="entry name" value="TPT_transporter"/>
</dbReference>
<feature type="compositionally biased region" description="Polar residues" evidence="6">
    <location>
        <begin position="162"/>
        <end position="176"/>
    </location>
</feature>
<proteinExistence type="inferred from homology"/>
<sequence length="215" mass="22451">MAAMMVLGGLLAFGLVLSEFLLIARTSVITLSIAGMLKEVAMVGVAHMVFGDATTLVNICGLLVALFGIGLYNWLKIHDSLSAVTSAVPSDNAQLEARQRQIIFAAEPYDDAAGATTLEDTLSGSDAYQGKLAVNTSIADSSLARRRLSTLGSTDSSRHQYDPSSGGNDAAESSSDLPPLSATHMPLTSSSTSSSSDAFHEQKGTQVTSVHTNQQ</sequence>
<feature type="transmembrane region" description="Helical" evidence="5">
    <location>
        <begin position="48"/>
        <end position="72"/>
    </location>
</feature>
<evidence type="ECO:0000256" key="5">
    <source>
        <dbReference type="RuleBase" id="RU367097"/>
    </source>
</evidence>
<comment type="caution">
    <text evidence="5">Lacks conserved residue(s) required for the propagation of feature annotation.</text>
</comment>
<comment type="function">
    <text evidence="5">Involved in the import of GDP-mannose from the cytoplasm into the Golgi lumen.</text>
</comment>
<comment type="caution">
    <text evidence="7">The sequence shown here is derived from an EMBL/GenBank/DDBJ whole genome shotgun (WGS) entry which is preliminary data.</text>
</comment>